<dbReference type="EMBL" id="CM017887">
    <property type="protein sequence ID" value="KAG1371569.1"/>
    <property type="molecule type" value="Genomic_DNA"/>
</dbReference>
<gene>
    <name evidence="1" type="ORF">COCNU_16G006630</name>
</gene>
<protein>
    <submittedName>
        <fullName evidence="1">Uncharacterized protein</fullName>
    </submittedName>
</protein>
<accession>A0A8K0NGG8</accession>
<comment type="caution">
    <text evidence="1">The sequence shown here is derived from an EMBL/GenBank/DDBJ whole genome shotgun (WGS) entry which is preliminary data.</text>
</comment>
<proteinExistence type="predicted"/>
<reference evidence="1" key="2">
    <citation type="submission" date="2019-07" db="EMBL/GenBank/DDBJ databases">
        <authorList>
            <person name="Yang Y."/>
            <person name="Bocs S."/>
            <person name="Baudouin L."/>
        </authorList>
    </citation>
    <scope>NUCLEOTIDE SEQUENCE</scope>
    <source>
        <tissue evidence="1">Spear leaf of Hainan Tall coconut</tissue>
    </source>
</reference>
<evidence type="ECO:0000313" key="1">
    <source>
        <dbReference type="EMBL" id="KAG1371569.1"/>
    </source>
</evidence>
<organism evidence="1 2">
    <name type="scientific">Cocos nucifera</name>
    <name type="common">Coconut palm</name>
    <dbReference type="NCBI Taxonomy" id="13894"/>
    <lineage>
        <taxon>Eukaryota</taxon>
        <taxon>Viridiplantae</taxon>
        <taxon>Streptophyta</taxon>
        <taxon>Embryophyta</taxon>
        <taxon>Tracheophyta</taxon>
        <taxon>Spermatophyta</taxon>
        <taxon>Magnoliopsida</taxon>
        <taxon>Liliopsida</taxon>
        <taxon>Arecaceae</taxon>
        <taxon>Arecoideae</taxon>
        <taxon>Cocoseae</taxon>
        <taxon>Attaleinae</taxon>
        <taxon>Cocos</taxon>
    </lineage>
</organism>
<dbReference type="AlphaFoldDB" id="A0A8K0NGG8"/>
<reference evidence="1" key="1">
    <citation type="journal article" date="2017" name="Gigascience">
        <title>The genome draft of coconut (Cocos nucifera).</title>
        <authorList>
            <person name="Xiao Y."/>
            <person name="Xu P."/>
            <person name="Fan H."/>
            <person name="Baudouin L."/>
            <person name="Xia W."/>
            <person name="Bocs S."/>
            <person name="Xu J."/>
            <person name="Li Q."/>
            <person name="Guo A."/>
            <person name="Zhou L."/>
            <person name="Li J."/>
            <person name="Wu Y."/>
            <person name="Ma Z."/>
            <person name="Armero A."/>
            <person name="Issali A.E."/>
            <person name="Liu N."/>
            <person name="Peng M."/>
            <person name="Yang Y."/>
        </authorList>
    </citation>
    <scope>NUCLEOTIDE SEQUENCE</scope>
    <source>
        <tissue evidence="1">Spear leaf of Hainan Tall coconut</tissue>
    </source>
</reference>
<dbReference type="Proteomes" id="UP000797356">
    <property type="component" value="Chromosome 16"/>
</dbReference>
<keyword evidence="2" id="KW-1185">Reference proteome</keyword>
<name>A0A8K0NGG8_COCNU</name>
<sequence>MMAIPRSTSLTSMAVHRSIAEIGHPELAAAQLTVYHVRVLDVVGAAGVGGGDDGEALGAAGGIVVVGLTSSQAWLPNAAVQLEF</sequence>
<evidence type="ECO:0000313" key="2">
    <source>
        <dbReference type="Proteomes" id="UP000797356"/>
    </source>
</evidence>